<dbReference type="InterPro" id="IPR011990">
    <property type="entry name" value="TPR-like_helical_dom_sf"/>
</dbReference>
<reference evidence="1 2" key="1">
    <citation type="journal article" date="2012" name="J. Bacteriol.">
        <title>Genome sequence of Sphingobium indicum B90A, a hexachlorocyclohexane-degrading bacterium.</title>
        <authorList>
            <person name="Anand S."/>
            <person name="Sangwan N."/>
            <person name="Lata P."/>
            <person name="Kaur J."/>
            <person name="Dua A."/>
            <person name="Singh A.K."/>
            <person name="Verma M."/>
            <person name="Kaur J."/>
            <person name="Khurana J.P."/>
            <person name="Khurana P."/>
            <person name="Mathur S."/>
            <person name="Lal R."/>
        </authorList>
    </citation>
    <scope>NUCLEOTIDE SEQUENCE [LARGE SCALE GENOMIC DNA]</scope>
    <source>
        <strain evidence="2">DSM 16412 / CCM 7286 / MTCC 6364 / B90A</strain>
    </source>
</reference>
<proteinExistence type="predicted"/>
<organism evidence="1 2">
    <name type="scientific">Sphingobium indicum (strain DSM 16412 / CCM 7286 / MTCC 6364 / B90A)</name>
    <dbReference type="NCBI Taxonomy" id="861109"/>
    <lineage>
        <taxon>Bacteria</taxon>
        <taxon>Pseudomonadati</taxon>
        <taxon>Pseudomonadota</taxon>
        <taxon>Alphaproteobacteria</taxon>
        <taxon>Sphingomonadales</taxon>
        <taxon>Sphingomonadaceae</taxon>
        <taxon>Sphingobium</taxon>
    </lineage>
</organism>
<dbReference type="Proteomes" id="UP000004550">
    <property type="component" value="Chromosome"/>
</dbReference>
<sequence length="285" mass="30237">MPFLLPLLLLAPQAYDPEVEAVMNRKRKERAEASAAAVAPVAQASDGRIPVPDRYAAKFQVCLDQAAEAPDKGVAFAQQWRIEGGSFYARNCMGFAYARAERWAPAIVAFEQGADEAERNGEMAQSARLWAQAGNAALAGGDAAKARDDFDAALARGLPDGMEKGEVHLDRARALVALNDGGGARASLDIALEQVPQDPLAWLLSATLARRSGEMKLAQAHIARAVQLSPDDASVALEEGNIAILTDHEDIARSAWQRAVKLAADAPAGRAAADNLSRLPPKPAD</sequence>
<protein>
    <submittedName>
        <fullName evidence="1">Uncharacterized protein</fullName>
    </submittedName>
</protein>
<dbReference type="EMBL" id="CP013070">
    <property type="protein sequence ID" value="APL95617.1"/>
    <property type="molecule type" value="Genomic_DNA"/>
</dbReference>
<dbReference type="InterPro" id="IPR019734">
    <property type="entry name" value="TPR_rpt"/>
</dbReference>
<evidence type="ECO:0000313" key="1">
    <source>
        <dbReference type="EMBL" id="APL95617.1"/>
    </source>
</evidence>
<dbReference type="AlphaFoldDB" id="A0A1L5BS45"/>
<dbReference type="SMART" id="SM00028">
    <property type="entry name" value="TPR"/>
    <property type="match status" value="4"/>
</dbReference>
<name>A0A1L5BS45_SPHIB</name>
<gene>
    <name evidence="1" type="ORF">SIDU_14455</name>
</gene>
<dbReference type="SUPFAM" id="SSF48452">
    <property type="entry name" value="TPR-like"/>
    <property type="match status" value="1"/>
</dbReference>
<accession>A0A1L5BS45</accession>
<dbReference type="RefSeq" id="WP_007686921.1">
    <property type="nucleotide sequence ID" value="NZ_CP013070.1"/>
</dbReference>
<dbReference type="KEGG" id="sinb:SIDU_14455"/>
<dbReference type="Gene3D" id="1.25.40.10">
    <property type="entry name" value="Tetratricopeptide repeat domain"/>
    <property type="match status" value="1"/>
</dbReference>
<evidence type="ECO:0000313" key="2">
    <source>
        <dbReference type="Proteomes" id="UP000004550"/>
    </source>
</evidence>